<reference evidence="1 2" key="1">
    <citation type="submission" date="2019-07" db="EMBL/GenBank/DDBJ databases">
        <title>The pathways for chlorine oxyanion respiration interact through the shared metabolite chlorate.</title>
        <authorList>
            <person name="Barnum T.P."/>
            <person name="Cheng Y."/>
            <person name="Hill K.A."/>
            <person name="Lucas L.N."/>
            <person name="Carlson H.K."/>
            <person name="Coates J.D."/>
        </authorList>
    </citation>
    <scope>NUCLEOTIDE SEQUENCE [LARGE SCALE GENOMIC DNA]</scope>
    <source>
        <strain evidence="1 2">BK-1</strain>
    </source>
</reference>
<dbReference type="Proteomes" id="UP000316649">
    <property type="component" value="Unassembled WGS sequence"/>
</dbReference>
<keyword evidence="2" id="KW-1185">Reference proteome</keyword>
<sequence>MPNVPALVFEAHTPIFPGFYATVYDAYLDGEMEMKAKLFSLFTVVDEKSSINLDRISLRRWLLEASLYPQALRPSAYLKWEPIDDLHARAVVSYKTSSIDMVATFAEDDGRLISLHAEQDGDLTTPYHGSGEFVSRSDYRDVEGVMIPFKFSVARMAKGKTFPFWEGEVIAYKAHYLSAGENE</sequence>
<gene>
    <name evidence="1" type="ORF">FHP88_11590</name>
</gene>
<dbReference type="EMBL" id="VMNH01000013">
    <property type="protein sequence ID" value="TVO73514.1"/>
    <property type="molecule type" value="Genomic_DNA"/>
</dbReference>
<dbReference type="Pfam" id="PF21900">
    <property type="entry name" value="DUF6920"/>
    <property type="match status" value="1"/>
</dbReference>
<comment type="caution">
    <text evidence="1">The sequence shown here is derived from an EMBL/GenBank/DDBJ whole genome shotgun (WGS) entry which is preliminary data.</text>
</comment>
<organism evidence="1 2">
    <name type="scientific">Sedimenticola selenatireducens</name>
    <dbReference type="NCBI Taxonomy" id="191960"/>
    <lineage>
        <taxon>Bacteria</taxon>
        <taxon>Pseudomonadati</taxon>
        <taxon>Pseudomonadota</taxon>
        <taxon>Gammaproteobacteria</taxon>
        <taxon>Chromatiales</taxon>
        <taxon>Sedimenticolaceae</taxon>
        <taxon>Sedimenticola</taxon>
    </lineage>
</organism>
<evidence type="ECO:0000313" key="2">
    <source>
        <dbReference type="Proteomes" id="UP000316649"/>
    </source>
</evidence>
<dbReference type="AlphaFoldDB" id="A0A558DR00"/>
<accession>A0A558DR00</accession>
<dbReference type="OrthoDB" id="3671061at2"/>
<dbReference type="InterPro" id="IPR054213">
    <property type="entry name" value="DUF6920"/>
</dbReference>
<protein>
    <submittedName>
        <fullName evidence="1">Uncharacterized protein</fullName>
    </submittedName>
</protein>
<evidence type="ECO:0000313" key="1">
    <source>
        <dbReference type="EMBL" id="TVO73514.1"/>
    </source>
</evidence>
<name>A0A558DR00_9GAMM</name>
<proteinExistence type="predicted"/>